<dbReference type="AlphaFoldDB" id="A0A516X6R9"/>
<evidence type="ECO:0000256" key="1">
    <source>
        <dbReference type="SAM" id="SignalP"/>
    </source>
</evidence>
<sequence length="100" mass="10137">MTIENRAVRTRVTGAGAAVVAAVAITVPALATPAAAVPAPPPPSQAVFMTTDLSPDGLVAKAHQLRLIGGMLWENPPHAMVDAAVNSWLSGMSLAGLSSR</sequence>
<evidence type="ECO:0000313" key="3">
    <source>
        <dbReference type="Proteomes" id="UP000317344"/>
    </source>
</evidence>
<evidence type="ECO:0000313" key="2">
    <source>
        <dbReference type="EMBL" id="QDQ98768.1"/>
    </source>
</evidence>
<dbReference type="EMBL" id="CP041765">
    <property type="protein sequence ID" value="QDQ98768.1"/>
    <property type="molecule type" value="Genomic_DNA"/>
</dbReference>
<organism evidence="2 3">
    <name type="scientific">Tomitella fengzijianii</name>
    <dbReference type="NCBI Taxonomy" id="2597660"/>
    <lineage>
        <taxon>Bacteria</taxon>
        <taxon>Bacillati</taxon>
        <taxon>Actinomycetota</taxon>
        <taxon>Actinomycetes</taxon>
        <taxon>Mycobacteriales</taxon>
        <taxon>Tomitella</taxon>
    </lineage>
</organism>
<accession>A0A516X6R9</accession>
<keyword evidence="3" id="KW-1185">Reference proteome</keyword>
<dbReference type="Proteomes" id="UP000317344">
    <property type="component" value="Chromosome"/>
</dbReference>
<dbReference type="RefSeq" id="WP_143910172.1">
    <property type="nucleotide sequence ID" value="NZ_CP041765.1"/>
</dbReference>
<reference evidence="2 3" key="1">
    <citation type="submission" date="2019-07" db="EMBL/GenBank/DDBJ databases">
        <title>Tomitella cavernea sp. nov., an actinomycete isolated from soil.</title>
        <authorList>
            <person name="Cheng J."/>
        </authorList>
    </citation>
    <scope>NUCLEOTIDE SEQUENCE [LARGE SCALE GENOMIC DNA]</scope>
    <source>
        <strain evidence="2 3">HY188</strain>
    </source>
</reference>
<gene>
    <name evidence="2" type="ORF">FO059_17290</name>
</gene>
<reference evidence="2 3" key="2">
    <citation type="submission" date="2019-07" db="EMBL/GenBank/DDBJ databases">
        <authorList>
            <person name="Huang Y."/>
        </authorList>
    </citation>
    <scope>NUCLEOTIDE SEQUENCE [LARGE SCALE GENOMIC DNA]</scope>
    <source>
        <strain evidence="2 3">HY188</strain>
    </source>
</reference>
<protein>
    <submittedName>
        <fullName evidence="2">Uncharacterized protein</fullName>
    </submittedName>
</protein>
<dbReference type="KEGG" id="toy:FO059_17290"/>
<feature type="chain" id="PRO_5039561387" evidence="1">
    <location>
        <begin position="32"/>
        <end position="100"/>
    </location>
</feature>
<keyword evidence="1" id="KW-0732">Signal</keyword>
<proteinExistence type="predicted"/>
<feature type="signal peptide" evidence="1">
    <location>
        <begin position="1"/>
        <end position="31"/>
    </location>
</feature>
<name>A0A516X6R9_9ACTN</name>